<name>A0A949NIU3_9FIRM</name>
<reference evidence="3" key="1">
    <citation type="submission" date="2021-06" db="EMBL/GenBank/DDBJ databases">
        <title>Description of novel taxa of the family Lachnospiraceae.</title>
        <authorList>
            <person name="Chaplin A.V."/>
            <person name="Sokolova S.R."/>
            <person name="Pikina A.P."/>
            <person name="Korzhanova M."/>
            <person name="Belova V."/>
            <person name="Korostin D."/>
            <person name="Efimov B.A."/>
        </authorList>
    </citation>
    <scope>NUCLEOTIDE SEQUENCE</scope>
    <source>
        <strain evidence="3">ASD5720</strain>
    </source>
</reference>
<dbReference type="Proteomes" id="UP000712157">
    <property type="component" value="Unassembled WGS sequence"/>
</dbReference>
<evidence type="ECO:0000313" key="3">
    <source>
        <dbReference type="EMBL" id="MBU9738780.1"/>
    </source>
</evidence>
<organism evidence="3 4">
    <name type="scientific">Diplocloster agilis</name>
    <dbReference type="NCBI Taxonomy" id="2850323"/>
    <lineage>
        <taxon>Bacteria</taxon>
        <taxon>Bacillati</taxon>
        <taxon>Bacillota</taxon>
        <taxon>Clostridia</taxon>
        <taxon>Lachnospirales</taxon>
        <taxon>Lachnospiraceae</taxon>
        <taxon>Diplocloster</taxon>
    </lineage>
</organism>
<dbReference type="RefSeq" id="WP_158345755.1">
    <property type="nucleotide sequence ID" value="NZ_JAHQCW010000041.1"/>
</dbReference>
<comment type="caution">
    <text evidence="3">The sequence shown here is derived from an EMBL/GenBank/DDBJ whole genome shotgun (WGS) entry which is preliminary data.</text>
</comment>
<evidence type="ECO:0000259" key="2">
    <source>
        <dbReference type="Pfam" id="PF14344"/>
    </source>
</evidence>
<proteinExistence type="predicted"/>
<evidence type="ECO:0000313" key="4">
    <source>
        <dbReference type="Proteomes" id="UP000712157"/>
    </source>
</evidence>
<accession>A0A949NIU3</accession>
<keyword evidence="4" id="KW-1185">Reference proteome</keyword>
<evidence type="ECO:0000256" key="1">
    <source>
        <dbReference type="SAM" id="MobiDB-lite"/>
    </source>
</evidence>
<gene>
    <name evidence="3" type="ORF">KTH89_19750</name>
</gene>
<dbReference type="AlphaFoldDB" id="A0A949NIU3"/>
<feature type="region of interest" description="Disordered" evidence="1">
    <location>
        <begin position="1"/>
        <end position="53"/>
    </location>
</feature>
<feature type="domain" description="DUF4397" evidence="2">
    <location>
        <begin position="103"/>
        <end position="216"/>
    </location>
</feature>
<dbReference type="Pfam" id="PF14344">
    <property type="entry name" value="DUF4397"/>
    <property type="match status" value="1"/>
</dbReference>
<protein>
    <submittedName>
        <fullName evidence="3">DUF4397 domain-containing protein</fullName>
    </submittedName>
</protein>
<feature type="compositionally biased region" description="Acidic residues" evidence="1">
    <location>
        <begin position="1"/>
        <end position="13"/>
    </location>
</feature>
<dbReference type="EMBL" id="JAHQCW010000041">
    <property type="protein sequence ID" value="MBU9738780.1"/>
    <property type="molecule type" value="Genomic_DNA"/>
</dbReference>
<sequence length="314" mass="34634">MEENMNYEEEMQNEEERRVDRPVPPIAPEGGAPVYPGPDANIPVPPIAPEGGRPVDPGFTFPDNPWENIPETPIAPEGGRPVAPGPFPSFPGPIRPNRPGTCQVRFLNAATNNLPLNISIGNRMAASNLRFGNISSYETISDGFRPVTIVSAVGPRMVFYNQTLPFVAGEKITMVVIDSSNGLDLVRVSDLGCQNMPRNTGCFRMANMSYNNSAYDLMLYGGDVVFTDVRFKEVTPFKQARPGEYEFYMTNTARYGNVLREIPVIIITNARPPFNSGEPLLSFVTTINAGEMYTAYVIGNTWSAFNLRIVMVQN</sequence>
<dbReference type="InterPro" id="IPR025510">
    <property type="entry name" value="DUF4397"/>
</dbReference>